<dbReference type="Proteomes" id="UP000069443">
    <property type="component" value="Unassembled WGS sequence"/>
</dbReference>
<dbReference type="CDD" id="cd00093">
    <property type="entry name" value="HTH_XRE"/>
    <property type="match status" value="1"/>
</dbReference>
<evidence type="ECO:0000313" key="3">
    <source>
        <dbReference type="Proteomes" id="UP000069443"/>
    </source>
</evidence>
<reference evidence="3" key="2">
    <citation type="submission" date="2016-02" db="EMBL/GenBank/DDBJ databases">
        <title>Draft genome sequence of five rapidly growing Mycobacterium species.</title>
        <authorList>
            <person name="Katahira K."/>
            <person name="Gotou Y."/>
            <person name="Iida K."/>
            <person name="Ogura Y."/>
            <person name="Hayashi T."/>
        </authorList>
    </citation>
    <scope>NUCLEOTIDE SEQUENCE [LARGE SCALE GENOMIC DNA]</scope>
    <source>
        <strain evidence="3">JCM15298</strain>
    </source>
</reference>
<evidence type="ECO:0000313" key="2">
    <source>
        <dbReference type="EMBL" id="GAS94369.1"/>
    </source>
</evidence>
<dbReference type="STRING" id="228230.RMCC_1335"/>
<sequence length="123" mass="13549">MRELCDIRRMTTDASVERWVPDASTFGARLALVRQRMGWNIKEAAIACALPAGSWREWELSGRRPRDLDEVCLKIADRTGCNDYWLMTGRTSPNGGGDGGPRMVPPPGLEPGTCGLKVRSSTD</sequence>
<dbReference type="EMBL" id="BCSY01000035">
    <property type="protein sequence ID" value="GAS94369.1"/>
    <property type="molecule type" value="Genomic_DNA"/>
</dbReference>
<dbReference type="AlphaFoldDB" id="A0A117I989"/>
<dbReference type="GO" id="GO:0003677">
    <property type="term" value="F:DNA binding"/>
    <property type="evidence" value="ECO:0007669"/>
    <property type="project" value="InterPro"/>
</dbReference>
<accession>A0A117I989</accession>
<keyword evidence="3" id="KW-1185">Reference proteome</keyword>
<name>A0A117I989_MYCCR</name>
<organism evidence="2 3">
    <name type="scientific">Mycolicibacterium canariasense</name>
    <name type="common">Mycobacterium canariasense</name>
    <dbReference type="NCBI Taxonomy" id="228230"/>
    <lineage>
        <taxon>Bacteria</taxon>
        <taxon>Bacillati</taxon>
        <taxon>Actinomycetota</taxon>
        <taxon>Actinomycetes</taxon>
        <taxon>Mycobacteriales</taxon>
        <taxon>Mycobacteriaceae</taxon>
        <taxon>Mycolicibacterium</taxon>
    </lineage>
</organism>
<dbReference type="Gene3D" id="1.10.260.40">
    <property type="entry name" value="lambda repressor-like DNA-binding domains"/>
    <property type="match status" value="1"/>
</dbReference>
<protein>
    <submittedName>
        <fullName evidence="2">Gp34</fullName>
    </submittedName>
</protein>
<feature type="region of interest" description="Disordered" evidence="1">
    <location>
        <begin position="90"/>
        <end position="123"/>
    </location>
</feature>
<dbReference type="InterPro" id="IPR010982">
    <property type="entry name" value="Lambda_DNA-bd_dom_sf"/>
</dbReference>
<reference evidence="3" key="1">
    <citation type="journal article" date="2016" name="Genome Announc.">
        <title>Draft Genome Sequences of Five Rapidly Growing Mycobacterium Species, M. thermoresistibile, M. fortuitum subsp. acetamidolyticum, M. canariasense, M. brisbanense, and M. novocastrense.</title>
        <authorList>
            <person name="Katahira K."/>
            <person name="Ogura Y."/>
            <person name="Gotoh Y."/>
            <person name="Hayashi T."/>
        </authorList>
    </citation>
    <scope>NUCLEOTIDE SEQUENCE [LARGE SCALE GENOMIC DNA]</scope>
    <source>
        <strain evidence="3">JCM15298</strain>
    </source>
</reference>
<gene>
    <name evidence="2" type="ORF">RMCC_1335</name>
</gene>
<proteinExistence type="predicted"/>
<dbReference type="SUPFAM" id="SSF47413">
    <property type="entry name" value="lambda repressor-like DNA-binding domains"/>
    <property type="match status" value="1"/>
</dbReference>
<dbReference type="InterPro" id="IPR001387">
    <property type="entry name" value="Cro/C1-type_HTH"/>
</dbReference>
<comment type="caution">
    <text evidence="2">The sequence shown here is derived from an EMBL/GenBank/DDBJ whole genome shotgun (WGS) entry which is preliminary data.</text>
</comment>
<evidence type="ECO:0000256" key="1">
    <source>
        <dbReference type="SAM" id="MobiDB-lite"/>
    </source>
</evidence>